<gene>
    <name evidence="2" type="ORF">C2845_PM07G03460</name>
</gene>
<evidence type="ECO:0000313" key="2">
    <source>
        <dbReference type="EMBL" id="RLN23600.1"/>
    </source>
</evidence>
<accession>A0A3L6SNL9</accession>
<reference evidence="3" key="1">
    <citation type="journal article" date="2019" name="Nat. Commun.">
        <title>The genome of broomcorn millet.</title>
        <authorList>
            <person name="Zou C."/>
            <person name="Miki D."/>
            <person name="Li D."/>
            <person name="Tang Q."/>
            <person name="Xiao L."/>
            <person name="Rajput S."/>
            <person name="Deng P."/>
            <person name="Jia W."/>
            <person name="Huang R."/>
            <person name="Zhang M."/>
            <person name="Sun Y."/>
            <person name="Hu J."/>
            <person name="Fu X."/>
            <person name="Schnable P.S."/>
            <person name="Li F."/>
            <person name="Zhang H."/>
            <person name="Feng B."/>
            <person name="Zhu X."/>
            <person name="Liu R."/>
            <person name="Schnable J.C."/>
            <person name="Zhu J.-K."/>
            <person name="Zhang H."/>
        </authorList>
    </citation>
    <scope>NUCLEOTIDE SEQUENCE [LARGE SCALE GENOMIC DNA]</scope>
</reference>
<comment type="caution">
    <text evidence="2">The sequence shown here is derived from an EMBL/GenBank/DDBJ whole genome shotgun (WGS) entry which is preliminary data.</text>
</comment>
<dbReference type="EMBL" id="PQIB02000004">
    <property type="protein sequence ID" value="RLN23600.1"/>
    <property type="molecule type" value="Genomic_DNA"/>
</dbReference>
<name>A0A3L6SNL9_PANMI</name>
<protein>
    <submittedName>
        <fullName evidence="2">Uncharacterized protein</fullName>
    </submittedName>
</protein>
<evidence type="ECO:0000256" key="1">
    <source>
        <dbReference type="SAM" id="MobiDB-lite"/>
    </source>
</evidence>
<proteinExistence type="predicted"/>
<organism evidence="2 3">
    <name type="scientific">Panicum miliaceum</name>
    <name type="common">Proso millet</name>
    <name type="synonym">Broomcorn millet</name>
    <dbReference type="NCBI Taxonomy" id="4540"/>
    <lineage>
        <taxon>Eukaryota</taxon>
        <taxon>Viridiplantae</taxon>
        <taxon>Streptophyta</taxon>
        <taxon>Embryophyta</taxon>
        <taxon>Tracheophyta</taxon>
        <taxon>Spermatophyta</taxon>
        <taxon>Magnoliopsida</taxon>
        <taxon>Liliopsida</taxon>
        <taxon>Poales</taxon>
        <taxon>Poaceae</taxon>
        <taxon>PACMAD clade</taxon>
        <taxon>Panicoideae</taxon>
        <taxon>Panicodae</taxon>
        <taxon>Paniceae</taxon>
        <taxon>Panicinae</taxon>
        <taxon>Panicum</taxon>
        <taxon>Panicum sect. Panicum</taxon>
    </lineage>
</organism>
<dbReference type="Proteomes" id="UP000275267">
    <property type="component" value="Unassembled WGS sequence"/>
</dbReference>
<dbReference type="OrthoDB" id="691160at2759"/>
<feature type="region of interest" description="Disordered" evidence="1">
    <location>
        <begin position="26"/>
        <end position="50"/>
    </location>
</feature>
<dbReference type="PANTHER" id="PTHR34542:SF2">
    <property type="entry name" value="OS01G0136300 PROTEIN"/>
    <property type="match status" value="1"/>
</dbReference>
<sequence>MAGRLHRPKAKSFWTLVRRLLLGRSRRPAAAGGAGEDRREEKSGLLSRSSLEQLLVTDDAGAPVDTDVCRSAKKHGHGQPVAGLARPEQPLVSSATAIGGRDGAAAHRRFAFGGFRRRLLMRRPWQPVLVAIPE</sequence>
<keyword evidence="3" id="KW-1185">Reference proteome</keyword>
<dbReference type="AlphaFoldDB" id="A0A3L6SNL9"/>
<evidence type="ECO:0000313" key="3">
    <source>
        <dbReference type="Proteomes" id="UP000275267"/>
    </source>
</evidence>
<dbReference type="PANTHER" id="PTHR34542">
    <property type="entry name" value="OS08G0359900 PROTEIN"/>
    <property type="match status" value="1"/>
</dbReference>